<evidence type="ECO:0000256" key="1">
    <source>
        <dbReference type="SAM" id="MobiDB-lite"/>
    </source>
</evidence>
<evidence type="ECO:0000313" key="3">
    <source>
        <dbReference type="Proteomes" id="UP001279734"/>
    </source>
</evidence>
<name>A0AAD3SB02_NEPGR</name>
<accession>A0AAD3SB02</accession>
<dbReference type="Proteomes" id="UP001279734">
    <property type="component" value="Unassembled WGS sequence"/>
</dbReference>
<protein>
    <submittedName>
        <fullName evidence="2">Uncharacterized protein</fullName>
    </submittedName>
</protein>
<feature type="region of interest" description="Disordered" evidence="1">
    <location>
        <begin position="81"/>
        <end position="100"/>
    </location>
</feature>
<gene>
    <name evidence="2" type="ORF">Nepgr_009690</name>
</gene>
<organism evidence="2 3">
    <name type="scientific">Nepenthes gracilis</name>
    <name type="common">Slender pitcher plant</name>
    <dbReference type="NCBI Taxonomy" id="150966"/>
    <lineage>
        <taxon>Eukaryota</taxon>
        <taxon>Viridiplantae</taxon>
        <taxon>Streptophyta</taxon>
        <taxon>Embryophyta</taxon>
        <taxon>Tracheophyta</taxon>
        <taxon>Spermatophyta</taxon>
        <taxon>Magnoliopsida</taxon>
        <taxon>eudicotyledons</taxon>
        <taxon>Gunneridae</taxon>
        <taxon>Pentapetalae</taxon>
        <taxon>Caryophyllales</taxon>
        <taxon>Nepenthaceae</taxon>
        <taxon>Nepenthes</taxon>
    </lineage>
</organism>
<dbReference type="AlphaFoldDB" id="A0AAD3SB02"/>
<proteinExistence type="predicted"/>
<reference evidence="2" key="1">
    <citation type="submission" date="2023-05" db="EMBL/GenBank/DDBJ databases">
        <title>Nepenthes gracilis genome sequencing.</title>
        <authorList>
            <person name="Fukushima K."/>
        </authorList>
    </citation>
    <scope>NUCLEOTIDE SEQUENCE</scope>
    <source>
        <strain evidence="2">SING2019-196</strain>
    </source>
</reference>
<evidence type="ECO:0000313" key="2">
    <source>
        <dbReference type="EMBL" id="GMH07850.1"/>
    </source>
</evidence>
<comment type="caution">
    <text evidence="2">The sequence shown here is derived from an EMBL/GenBank/DDBJ whole genome shotgun (WGS) entry which is preliminary data.</text>
</comment>
<keyword evidence="3" id="KW-1185">Reference proteome</keyword>
<sequence>MHVCNTIKTCELRAPKPLFIILHSSKSQQSALLYSSSALSYSLHLRSSAPPPSLKTFKFGLLSFDNSSSNFENLMAAALTRKEATRRSKTEDSVDHKTRI</sequence>
<dbReference type="EMBL" id="BSYO01000007">
    <property type="protein sequence ID" value="GMH07850.1"/>
    <property type="molecule type" value="Genomic_DNA"/>
</dbReference>